<dbReference type="RefSeq" id="WP_111648560.1">
    <property type="nucleotide sequence ID" value="NZ_JACHWI010000004.1"/>
</dbReference>
<keyword evidence="3" id="KW-1185">Reference proteome</keyword>
<organism evidence="2 3">
    <name type="scientific">Actinoplanes lutulentus</name>
    <dbReference type="NCBI Taxonomy" id="1287878"/>
    <lineage>
        <taxon>Bacteria</taxon>
        <taxon>Bacillati</taxon>
        <taxon>Actinomycetota</taxon>
        <taxon>Actinomycetes</taxon>
        <taxon>Micromonosporales</taxon>
        <taxon>Micromonosporaceae</taxon>
        <taxon>Actinoplanes</taxon>
    </lineage>
</organism>
<dbReference type="OrthoDB" id="3297549at2"/>
<accession>A0A327ZHB8</accession>
<dbReference type="EMBL" id="QLMJ01000003">
    <property type="protein sequence ID" value="RAK40556.1"/>
    <property type="molecule type" value="Genomic_DNA"/>
</dbReference>
<dbReference type="AlphaFoldDB" id="A0A327ZHB8"/>
<reference evidence="2 3" key="1">
    <citation type="submission" date="2018-06" db="EMBL/GenBank/DDBJ databases">
        <title>Genomic Encyclopedia of Type Strains, Phase III (KMG-III): the genomes of soil and plant-associated and newly described type strains.</title>
        <authorList>
            <person name="Whitman W."/>
        </authorList>
    </citation>
    <scope>NUCLEOTIDE SEQUENCE [LARGE SCALE GENOMIC DNA]</scope>
    <source>
        <strain evidence="2 3">CGMCC 4.7090</strain>
    </source>
</reference>
<evidence type="ECO:0000256" key="1">
    <source>
        <dbReference type="SAM" id="Phobius"/>
    </source>
</evidence>
<dbReference type="Proteomes" id="UP000249341">
    <property type="component" value="Unassembled WGS sequence"/>
</dbReference>
<evidence type="ECO:0000313" key="3">
    <source>
        <dbReference type="Proteomes" id="UP000249341"/>
    </source>
</evidence>
<feature type="transmembrane region" description="Helical" evidence="1">
    <location>
        <begin position="37"/>
        <end position="59"/>
    </location>
</feature>
<proteinExistence type="predicted"/>
<evidence type="ECO:0000313" key="2">
    <source>
        <dbReference type="EMBL" id="RAK40556.1"/>
    </source>
</evidence>
<keyword evidence="1" id="KW-0472">Membrane</keyword>
<comment type="caution">
    <text evidence="2">The sequence shown here is derived from an EMBL/GenBank/DDBJ whole genome shotgun (WGS) entry which is preliminary data.</text>
</comment>
<sequence length="318" mass="33789">MTDRFEELFADLRAETLPTVRPPGAATLRRAARRRQAALSSISAVVAVLMIAGLIGIVVRPGGGQSSFNQEAPEPEHYSQAVLAEKVAGFLNAGEEAMRSGKTFTYIGPEMVTSRHELLGGTYEMPVTCFGSGDVAVAVHTTAVGKSPISTTYDHPCVTQKLTTETLLTVPQPSGMVSVEVTGVGVEPGEAAFGYLLQLSQDDRIRYQKAAESVLPKQWHTMQSTFLDGADGAQLPVRPVEQVITVACVGFGSLTLTVGPVDENETFADRIDVPCTLTSPAKWELRYTPPGKSLRTTITPDRTAIGRSAAAVSIAEAG</sequence>
<keyword evidence="1" id="KW-1133">Transmembrane helix</keyword>
<name>A0A327ZHB8_9ACTN</name>
<gene>
    <name evidence="2" type="ORF">B0I29_103594</name>
</gene>
<keyword evidence="1" id="KW-0812">Transmembrane</keyword>
<protein>
    <submittedName>
        <fullName evidence="2">Uncharacterized protein</fullName>
    </submittedName>
</protein>